<comment type="caution">
    <text evidence="2">The sequence shown here is derived from an EMBL/GenBank/DDBJ whole genome shotgun (WGS) entry which is preliminary data.</text>
</comment>
<accession>A0AAN7P5H6</accession>
<dbReference type="InterPro" id="IPR011990">
    <property type="entry name" value="TPR-like_helical_dom_sf"/>
</dbReference>
<evidence type="ECO:0000313" key="2">
    <source>
        <dbReference type="EMBL" id="KAK4875726.1"/>
    </source>
</evidence>
<gene>
    <name evidence="2" type="ORF">RN001_012148</name>
</gene>
<name>A0AAN7P5H6_9COLE</name>
<keyword evidence="3" id="KW-1185">Reference proteome</keyword>
<keyword evidence="1" id="KW-0732">Signal</keyword>
<dbReference type="Proteomes" id="UP001353858">
    <property type="component" value="Unassembled WGS sequence"/>
</dbReference>
<dbReference type="PANTHER" id="PTHR46014">
    <property type="entry name" value="TETRATRICOPEPTIDE REPEAT PROTEIN 1"/>
    <property type="match status" value="1"/>
</dbReference>
<reference evidence="3" key="1">
    <citation type="submission" date="2023-01" db="EMBL/GenBank/DDBJ databases">
        <title>Key to firefly adult light organ development and bioluminescence: homeobox transcription factors regulate luciferase expression and transportation to peroxisome.</title>
        <authorList>
            <person name="Fu X."/>
        </authorList>
    </citation>
    <scope>NUCLEOTIDE SEQUENCE [LARGE SCALE GENOMIC DNA]</scope>
</reference>
<sequence>MLLLDIILVTIIVITFKLHSKFNDLCVISLIFTEIMEDMRNRIPTSEEVIDDLTKNFKQQTVSEPIEKEANDCVPNIFEESHSDEETTEKPTFDEDYIDEEELKKINENLTSEEKEDRLCKANELKKEGNNHYKNTEYVESIAKYSDALRLYPLENSNERSIVYSNRAASKIQLGYKETAIDDCTKSIELNPNYIRALLRRAKLFEEIEKLDESLEDYKKF</sequence>
<feature type="signal peptide" evidence="1">
    <location>
        <begin position="1"/>
        <end position="20"/>
    </location>
</feature>
<dbReference type="PANTHER" id="PTHR46014:SF1">
    <property type="entry name" value="TETRATRICOPEPTIDE REPEAT PROTEIN 1"/>
    <property type="match status" value="1"/>
</dbReference>
<organism evidence="2 3">
    <name type="scientific">Aquatica leii</name>
    <dbReference type="NCBI Taxonomy" id="1421715"/>
    <lineage>
        <taxon>Eukaryota</taxon>
        <taxon>Metazoa</taxon>
        <taxon>Ecdysozoa</taxon>
        <taxon>Arthropoda</taxon>
        <taxon>Hexapoda</taxon>
        <taxon>Insecta</taxon>
        <taxon>Pterygota</taxon>
        <taxon>Neoptera</taxon>
        <taxon>Endopterygota</taxon>
        <taxon>Coleoptera</taxon>
        <taxon>Polyphaga</taxon>
        <taxon>Elateriformia</taxon>
        <taxon>Elateroidea</taxon>
        <taxon>Lampyridae</taxon>
        <taxon>Luciolinae</taxon>
        <taxon>Aquatica</taxon>
    </lineage>
</organism>
<dbReference type="AlphaFoldDB" id="A0AAN7P5H6"/>
<proteinExistence type="predicted"/>
<dbReference type="Gene3D" id="1.25.40.10">
    <property type="entry name" value="Tetratricopeptide repeat domain"/>
    <property type="match status" value="1"/>
</dbReference>
<dbReference type="InterPro" id="IPR052769">
    <property type="entry name" value="TPR_domain_protein"/>
</dbReference>
<evidence type="ECO:0000256" key="1">
    <source>
        <dbReference type="SAM" id="SignalP"/>
    </source>
</evidence>
<dbReference type="SMART" id="SM00028">
    <property type="entry name" value="TPR"/>
    <property type="match status" value="2"/>
</dbReference>
<protein>
    <submittedName>
        <fullName evidence="2">Uncharacterized protein</fullName>
    </submittedName>
</protein>
<dbReference type="InterPro" id="IPR019734">
    <property type="entry name" value="TPR_rpt"/>
</dbReference>
<dbReference type="EMBL" id="JARPUR010000005">
    <property type="protein sequence ID" value="KAK4875726.1"/>
    <property type="molecule type" value="Genomic_DNA"/>
</dbReference>
<evidence type="ECO:0000313" key="3">
    <source>
        <dbReference type="Proteomes" id="UP001353858"/>
    </source>
</evidence>
<dbReference type="SUPFAM" id="SSF48452">
    <property type="entry name" value="TPR-like"/>
    <property type="match status" value="1"/>
</dbReference>
<feature type="chain" id="PRO_5042923747" evidence="1">
    <location>
        <begin position="21"/>
        <end position="221"/>
    </location>
</feature>